<dbReference type="InterPro" id="IPR036038">
    <property type="entry name" value="Aminotransferase-like"/>
</dbReference>
<dbReference type="FunFam" id="3.20.10.10:FF:000002">
    <property type="entry name" value="D-alanine aminotransferase"/>
    <property type="match status" value="1"/>
</dbReference>
<evidence type="ECO:0000256" key="1">
    <source>
        <dbReference type="ARBA" id="ARBA00001933"/>
    </source>
</evidence>
<keyword evidence="22" id="KW-1185">Reference proteome</keyword>
<comment type="function">
    <text evidence="2">Acts on leucine, isoleucine and valine.</text>
</comment>
<evidence type="ECO:0000256" key="4">
    <source>
        <dbReference type="ARBA" id="ARBA00004931"/>
    </source>
</evidence>
<keyword evidence="21" id="KW-0032">Aminotransferase</keyword>
<dbReference type="SUPFAM" id="SSF56752">
    <property type="entry name" value="D-aminoacid aminotransferase-like PLP-dependent enzymes"/>
    <property type="match status" value="1"/>
</dbReference>
<dbReference type="GO" id="GO:0008652">
    <property type="term" value="P:amino acid biosynthetic process"/>
    <property type="evidence" value="ECO:0007669"/>
    <property type="project" value="UniProtKB-ARBA"/>
</dbReference>
<dbReference type="Gene3D" id="3.20.10.10">
    <property type="entry name" value="D-amino Acid Aminotransferase, subunit A, domain 2"/>
    <property type="match status" value="1"/>
</dbReference>
<evidence type="ECO:0000256" key="17">
    <source>
        <dbReference type="ARBA" id="ARBA00069174"/>
    </source>
</evidence>
<keyword evidence="8 20" id="KW-0663">Pyridoxal phosphate</keyword>
<dbReference type="EC" id="4.1.3.38" evidence="11"/>
<reference evidence="21 22" key="1">
    <citation type="submission" date="2020-08" db="EMBL/GenBank/DDBJ databases">
        <title>Genomic Encyclopedia of Type Strains, Phase IV (KMG-IV): sequencing the most valuable type-strain genomes for metagenomic binning, comparative biology and taxonomic classification.</title>
        <authorList>
            <person name="Goeker M."/>
        </authorList>
    </citation>
    <scope>NUCLEOTIDE SEQUENCE [LARGE SCALE GENOMIC DNA]</scope>
    <source>
        <strain evidence="21 22">DSM 22368</strain>
    </source>
</reference>
<gene>
    <name evidence="21" type="ORF">HNR48_001158</name>
</gene>
<comment type="catalytic activity">
    <reaction evidence="13">
        <text>L-isoleucine + 2-oxoglutarate = (S)-3-methyl-2-oxopentanoate + L-glutamate</text>
        <dbReference type="Rhea" id="RHEA:24801"/>
        <dbReference type="ChEBI" id="CHEBI:16810"/>
        <dbReference type="ChEBI" id="CHEBI:29985"/>
        <dbReference type="ChEBI" id="CHEBI:35146"/>
        <dbReference type="ChEBI" id="CHEBI:58045"/>
        <dbReference type="EC" id="2.6.1.42"/>
    </reaction>
</comment>
<evidence type="ECO:0000256" key="11">
    <source>
        <dbReference type="ARBA" id="ARBA00035676"/>
    </source>
</evidence>
<evidence type="ECO:0000256" key="7">
    <source>
        <dbReference type="ARBA" id="ARBA00013053"/>
    </source>
</evidence>
<dbReference type="CDD" id="cd01558">
    <property type="entry name" value="D-AAT_like"/>
    <property type="match status" value="1"/>
</dbReference>
<dbReference type="Proteomes" id="UP000528457">
    <property type="component" value="Unassembled WGS sequence"/>
</dbReference>
<name>A0A7X0JRD5_9GAMM</name>
<dbReference type="Gene3D" id="3.30.470.10">
    <property type="match status" value="1"/>
</dbReference>
<dbReference type="PROSITE" id="PS00770">
    <property type="entry name" value="AA_TRANSFER_CLASS_4"/>
    <property type="match status" value="1"/>
</dbReference>
<evidence type="ECO:0000313" key="22">
    <source>
        <dbReference type="Proteomes" id="UP000528457"/>
    </source>
</evidence>
<dbReference type="RefSeq" id="WP_166850031.1">
    <property type="nucleotide sequence ID" value="NZ_JAAONY010000001.1"/>
</dbReference>
<proteinExistence type="inferred from homology"/>
<organism evidence="21 22">
    <name type="scientific">Pseudoteredinibacter isoporae</name>
    <dbReference type="NCBI Taxonomy" id="570281"/>
    <lineage>
        <taxon>Bacteria</taxon>
        <taxon>Pseudomonadati</taxon>
        <taxon>Pseudomonadota</taxon>
        <taxon>Gammaproteobacteria</taxon>
        <taxon>Cellvibrionales</taxon>
        <taxon>Cellvibrionaceae</taxon>
        <taxon>Pseudoteredinibacter</taxon>
    </lineage>
</organism>
<comment type="pathway">
    <text evidence="10">Cofactor biosynthesis; tetrahydrofolate biosynthesis; 4-aminobenzoate from chorismate: step 2/2.</text>
</comment>
<comment type="function">
    <text evidence="16">Involved in the biosynthesis of p-aminobenzoate (PABA), a precursor of tetrahydrofolate. Converts 4-amino-4-deoxychorismate into 4-aminobenzoate (PABA) and pyruvate.</text>
</comment>
<keyword evidence="9" id="KW-0289">Folate biosynthesis</keyword>
<comment type="catalytic activity">
    <reaction evidence="15">
        <text>4-amino-4-deoxychorismate = 4-aminobenzoate + pyruvate + H(+)</text>
        <dbReference type="Rhea" id="RHEA:16201"/>
        <dbReference type="ChEBI" id="CHEBI:15361"/>
        <dbReference type="ChEBI" id="CHEBI:15378"/>
        <dbReference type="ChEBI" id="CHEBI:17836"/>
        <dbReference type="ChEBI" id="CHEBI:58406"/>
        <dbReference type="EC" id="4.1.3.38"/>
    </reaction>
</comment>
<comment type="similarity">
    <text evidence="6 19">Belongs to the class-IV pyridoxal-phosphate-dependent aminotransferase family.</text>
</comment>
<dbReference type="GO" id="GO:0046656">
    <property type="term" value="P:folic acid biosynthetic process"/>
    <property type="evidence" value="ECO:0007669"/>
    <property type="project" value="UniProtKB-KW"/>
</dbReference>
<dbReference type="InterPro" id="IPR050571">
    <property type="entry name" value="Class-IV_PLP-Dep_Aminotrnsfr"/>
</dbReference>
<dbReference type="EMBL" id="JACHHT010000001">
    <property type="protein sequence ID" value="MBB6520880.1"/>
    <property type="molecule type" value="Genomic_DNA"/>
</dbReference>
<evidence type="ECO:0000256" key="12">
    <source>
        <dbReference type="ARBA" id="ARBA00048212"/>
    </source>
</evidence>
<dbReference type="PANTHER" id="PTHR42743">
    <property type="entry name" value="AMINO-ACID AMINOTRANSFERASE"/>
    <property type="match status" value="1"/>
</dbReference>
<comment type="caution">
    <text evidence="21">The sequence shown here is derived from an EMBL/GenBank/DDBJ whole genome shotgun (WGS) entry which is preliminary data.</text>
</comment>
<dbReference type="EC" id="2.6.1.42" evidence="7"/>
<protein>
    <recommendedName>
        <fullName evidence="17">Aminodeoxychorismate lyase</fullName>
        <ecNumber evidence="7">2.6.1.42</ecNumber>
        <ecNumber evidence="11">4.1.3.38</ecNumber>
    </recommendedName>
    <alternativeName>
        <fullName evidence="18">4-amino-4-deoxychorismate lyase</fullName>
    </alternativeName>
</protein>
<dbReference type="PANTHER" id="PTHR42743:SF11">
    <property type="entry name" value="AMINODEOXYCHORISMATE LYASE"/>
    <property type="match status" value="1"/>
</dbReference>
<dbReference type="InterPro" id="IPR043132">
    <property type="entry name" value="BCAT-like_C"/>
</dbReference>
<evidence type="ECO:0000256" key="8">
    <source>
        <dbReference type="ARBA" id="ARBA00022898"/>
    </source>
</evidence>
<comment type="pathway">
    <text evidence="4">Amino-acid biosynthesis; L-valine biosynthesis; L-valine from pyruvate: step 4/4.</text>
</comment>
<comment type="cofactor">
    <cofactor evidence="1 20">
        <name>pyridoxal 5'-phosphate</name>
        <dbReference type="ChEBI" id="CHEBI:597326"/>
    </cofactor>
</comment>
<comment type="catalytic activity">
    <reaction evidence="12">
        <text>L-valine + 2-oxoglutarate = 3-methyl-2-oxobutanoate + L-glutamate</text>
        <dbReference type="Rhea" id="RHEA:24813"/>
        <dbReference type="ChEBI" id="CHEBI:11851"/>
        <dbReference type="ChEBI" id="CHEBI:16810"/>
        <dbReference type="ChEBI" id="CHEBI:29985"/>
        <dbReference type="ChEBI" id="CHEBI:57762"/>
        <dbReference type="EC" id="2.6.1.42"/>
    </reaction>
</comment>
<evidence type="ECO:0000256" key="16">
    <source>
        <dbReference type="ARBA" id="ARBA00054027"/>
    </source>
</evidence>
<dbReference type="GO" id="GO:0005829">
    <property type="term" value="C:cytosol"/>
    <property type="evidence" value="ECO:0007669"/>
    <property type="project" value="TreeGrafter"/>
</dbReference>
<dbReference type="Pfam" id="PF01063">
    <property type="entry name" value="Aminotran_4"/>
    <property type="match status" value="1"/>
</dbReference>
<dbReference type="AlphaFoldDB" id="A0A7X0JRD5"/>
<dbReference type="InParanoid" id="A0A7X0JRD5"/>
<evidence type="ECO:0000256" key="19">
    <source>
        <dbReference type="RuleBase" id="RU004106"/>
    </source>
</evidence>
<dbReference type="InterPro" id="IPR001544">
    <property type="entry name" value="Aminotrans_IV"/>
</dbReference>
<evidence type="ECO:0000256" key="10">
    <source>
        <dbReference type="ARBA" id="ARBA00035633"/>
    </source>
</evidence>
<sequence length="285" mass="31637">MTIAYLNGEFLPLEEARISPMDRGFLFGDGIYEVIPSYDGKLVGFGPHIDRMHQGMGFIDIKHELTHEKWREICEGLMAKNGSGNLGIYLHVSRGADVKRFHAYPEDVEPTVFGFAFEIAPPPVADRNKATGYKVATTEDLRWQRCHIKSTALLGNVMHFQHGFSSGQNETLLYNARGELTEASACNAYVVKDGVIATPPLDNQILPGITRLMLLDILRKHSDIKVEERVVTMDEVANADEVWISSSSKEVAAVVEVDDRAVGDGKVGPVWEAAQALYSAHKFDY</sequence>
<dbReference type="GO" id="GO:0004084">
    <property type="term" value="F:branched-chain-amino-acid transaminase activity"/>
    <property type="evidence" value="ECO:0007669"/>
    <property type="project" value="UniProtKB-EC"/>
</dbReference>
<evidence type="ECO:0000256" key="18">
    <source>
        <dbReference type="ARBA" id="ARBA00080135"/>
    </source>
</evidence>
<accession>A0A7X0JRD5</accession>
<evidence type="ECO:0000256" key="13">
    <source>
        <dbReference type="ARBA" id="ARBA00048798"/>
    </source>
</evidence>
<comment type="catalytic activity">
    <reaction evidence="14">
        <text>L-leucine + 2-oxoglutarate = 4-methyl-2-oxopentanoate + L-glutamate</text>
        <dbReference type="Rhea" id="RHEA:18321"/>
        <dbReference type="ChEBI" id="CHEBI:16810"/>
        <dbReference type="ChEBI" id="CHEBI:17865"/>
        <dbReference type="ChEBI" id="CHEBI:29985"/>
        <dbReference type="ChEBI" id="CHEBI:57427"/>
        <dbReference type="EC" id="2.6.1.42"/>
    </reaction>
</comment>
<evidence type="ECO:0000256" key="14">
    <source>
        <dbReference type="ARBA" id="ARBA00049229"/>
    </source>
</evidence>
<dbReference type="GO" id="GO:0008696">
    <property type="term" value="F:4-amino-4-deoxychorismate lyase activity"/>
    <property type="evidence" value="ECO:0007669"/>
    <property type="project" value="UniProtKB-EC"/>
</dbReference>
<dbReference type="InterPro" id="IPR043131">
    <property type="entry name" value="BCAT-like_N"/>
</dbReference>
<evidence type="ECO:0000256" key="15">
    <source>
        <dbReference type="ARBA" id="ARBA00049529"/>
    </source>
</evidence>
<evidence type="ECO:0000256" key="5">
    <source>
        <dbReference type="ARBA" id="ARBA00005072"/>
    </source>
</evidence>
<evidence type="ECO:0000256" key="6">
    <source>
        <dbReference type="ARBA" id="ARBA00009320"/>
    </source>
</evidence>
<keyword evidence="21" id="KW-0808">Transferase</keyword>
<evidence type="ECO:0000256" key="2">
    <source>
        <dbReference type="ARBA" id="ARBA00003109"/>
    </source>
</evidence>
<evidence type="ECO:0000256" key="9">
    <source>
        <dbReference type="ARBA" id="ARBA00022909"/>
    </source>
</evidence>
<evidence type="ECO:0000313" key="21">
    <source>
        <dbReference type="EMBL" id="MBB6520880.1"/>
    </source>
</evidence>
<evidence type="ECO:0000256" key="20">
    <source>
        <dbReference type="RuleBase" id="RU004516"/>
    </source>
</evidence>
<evidence type="ECO:0000256" key="3">
    <source>
        <dbReference type="ARBA" id="ARBA00004824"/>
    </source>
</evidence>
<comment type="pathway">
    <text evidence="5">Amino-acid biosynthesis; L-leucine biosynthesis; L-leucine from 3-methyl-2-oxobutanoate: step 4/4.</text>
</comment>
<dbReference type="InterPro" id="IPR018300">
    <property type="entry name" value="Aminotrans_IV_CS"/>
</dbReference>
<comment type="pathway">
    <text evidence="3">Amino-acid biosynthesis; L-isoleucine biosynthesis; L-isoleucine from 2-oxobutanoate: step 4/4.</text>
</comment>